<name>A0AAD5UIS2_9FUNG</name>
<evidence type="ECO:0000256" key="6">
    <source>
        <dbReference type="ARBA" id="ARBA00022840"/>
    </source>
</evidence>
<dbReference type="Pfam" id="PF00270">
    <property type="entry name" value="DEAD"/>
    <property type="match status" value="1"/>
</dbReference>
<dbReference type="EC" id="3.6.4.13" evidence="1"/>
<keyword evidence="5 10" id="KW-0347">Helicase</keyword>
<dbReference type="SMART" id="SM00487">
    <property type="entry name" value="DEXDc"/>
    <property type="match status" value="1"/>
</dbReference>
<organism evidence="10 11">
    <name type="scientific">Boothiomyces macroporosus</name>
    <dbReference type="NCBI Taxonomy" id="261099"/>
    <lineage>
        <taxon>Eukaryota</taxon>
        <taxon>Fungi</taxon>
        <taxon>Fungi incertae sedis</taxon>
        <taxon>Chytridiomycota</taxon>
        <taxon>Chytridiomycota incertae sedis</taxon>
        <taxon>Chytridiomycetes</taxon>
        <taxon>Rhizophydiales</taxon>
        <taxon>Terramycetaceae</taxon>
        <taxon>Boothiomyces</taxon>
    </lineage>
</organism>
<dbReference type="InterPro" id="IPR007502">
    <property type="entry name" value="Helicase-assoc_dom"/>
</dbReference>
<evidence type="ECO:0000259" key="8">
    <source>
        <dbReference type="PROSITE" id="PS51192"/>
    </source>
</evidence>
<dbReference type="InterPro" id="IPR011709">
    <property type="entry name" value="DEAD-box_helicase_OB_fold"/>
</dbReference>
<accession>A0AAD5UIS2</accession>
<evidence type="ECO:0000256" key="4">
    <source>
        <dbReference type="ARBA" id="ARBA00022801"/>
    </source>
</evidence>
<dbReference type="GO" id="GO:0003723">
    <property type="term" value="F:RNA binding"/>
    <property type="evidence" value="ECO:0007669"/>
    <property type="project" value="TreeGrafter"/>
</dbReference>
<evidence type="ECO:0000256" key="1">
    <source>
        <dbReference type="ARBA" id="ARBA00012552"/>
    </source>
</evidence>
<sequence>MKNKMQEQRESLPIFPFKQDLIAAIREYQILVVVGDTGSGKTTQLPQYILEGIPNAIVAVTQPRRIAAISAAYRVAEETGTKIGDLVGYSIRFEKVASKNTKLQFLTDGTLLRTCTTDPLISQFNCIMLDESHERSLDTDVLFGLLKRACKQRPELKVIIMSATLDIEKFQDFFDAPVFSVPGRMFEVDVLWQKTIKFQTLKTTFVQRCVETVMHIHKTEEPGDVLVFLTGQQEIERCAKNILDLHKELNYNLVRHRDSVKDMVVYPIYSSLETLQQKAIFEKTPKGVRKIVLATNIAQTSVTVPGIRYVVDCGFVKQKMYDHKTHMDALLVVPISQAAATQRAGRAGRTENGKVYRLYCKEAFQEMSPTTVPEIQRSSLLGTILYLLKIGIKDVLNFDFIDAPDPELVQTGLKQLFYLGAVDKENRLTHLGKIMSDFPVSPFLSRCLISSSQDFQCSDEMCTIVALLSVEDFYIQPRSEKDQALAEEKRQEFYDSSGDHVTFLNIYNAWRDSGYSQDWCRDNFFHYRALNVAKNIRSQLLSAMKQHKLEIYSLTHKQKIPPSCRQPILKSLCSGFYMNTVKKQKGKTVFYPYIASLEGQSTLLFLSPQSSLTKIDQDRLDWVIFNDVQFVTRPNMRITSRIDFEMVKVLFGRVDIKHHKMEEEFQTIREVIDPMHNEEHGLRNEVHSNQVERPVDLVELKRKSARERFLERKKQK</sequence>
<evidence type="ECO:0000256" key="5">
    <source>
        <dbReference type="ARBA" id="ARBA00022806"/>
    </source>
</evidence>
<dbReference type="Pfam" id="PF04408">
    <property type="entry name" value="WHD_HA2"/>
    <property type="match status" value="1"/>
</dbReference>
<dbReference type="PROSITE" id="PS51192">
    <property type="entry name" value="HELICASE_ATP_BIND_1"/>
    <property type="match status" value="1"/>
</dbReference>
<dbReference type="FunFam" id="3.40.50.300:FF:000145">
    <property type="entry name" value="probable ATP-dependent RNA helicase DHX40"/>
    <property type="match status" value="1"/>
</dbReference>
<dbReference type="EMBL" id="JADGKB010000020">
    <property type="protein sequence ID" value="KAJ3259220.1"/>
    <property type="molecule type" value="Genomic_DNA"/>
</dbReference>
<dbReference type="Gene3D" id="3.40.50.300">
    <property type="entry name" value="P-loop containing nucleotide triphosphate hydrolases"/>
    <property type="match status" value="2"/>
</dbReference>
<keyword evidence="3" id="KW-0547">Nucleotide-binding</keyword>
<dbReference type="PROSITE" id="PS51194">
    <property type="entry name" value="HELICASE_CTER"/>
    <property type="match status" value="1"/>
</dbReference>
<dbReference type="Pfam" id="PF00271">
    <property type="entry name" value="Helicase_C"/>
    <property type="match status" value="1"/>
</dbReference>
<feature type="domain" description="Helicase C-terminal" evidence="9">
    <location>
        <begin position="211"/>
        <end position="396"/>
    </location>
</feature>
<dbReference type="InterPro" id="IPR027417">
    <property type="entry name" value="P-loop_NTPase"/>
</dbReference>
<evidence type="ECO:0000256" key="3">
    <source>
        <dbReference type="ARBA" id="ARBA00022741"/>
    </source>
</evidence>
<dbReference type="CDD" id="cd17917">
    <property type="entry name" value="DEXHc_RHA-like"/>
    <property type="match status" value="1"/>
</dbReference>
<evidence type="ECO:0000313" key="11">
    <source>
        <dbReference type="Proteomes" id="UP001210925"/>
    </source>
</evidence>
<dbReference type="GO" id="GO:0071013">
    <property type="term" value="C:catalytic step 2 spliceosome"/>
    <property type="evidence" value="ECO:0007669"/>
    <property type="project" value="TreeGrafter"/>
</dbReference>
<keyword evidence="2" id="KW-0507">mRNA processing</keyword>
<dbReference type="SUPFAM" id="SSF52540">
    <property type="entry name" value="P-loop containing nucleoside triphosphate hydrolases"/>
    <property type="match status" value="1"/>
</dbReference>
<evidence type="ECO:0000256" key="2">
    <source>
        <dbReference type="ARBA" id="ARBA00022664"/>
    </source>
</evidence>
<comment type="catalytic activity">
    <reaction evidence="7">
        <text>ATP + H2O = ADP + phosphate + H(+)</text>
        <dbReference type="Rhea" id="RHEA:13065"/>
        <dbReference type="ChEBI" id="CHEBI:15377"/>
        <dbReference type="ChEBI" id="CHEBI:15378"/>
        <dbReference type="ChEBI" id="CHEBI:30616"/>
        <dbReference type="ChEBI" id="CHEBI:43474"/>
        <dbReference type="ChEBI" id="CHEBI:456216"/>
        <dbReference type="EC" id="3.6.4.13"/>
    </reaction>
</comment>
<comment type="caution">
    <text evidence="10">The sequence shown here is derived from an EMBL/GenBank/DDBJ whole genome shotgun (WGS) entry which is preliminary data.</text>
</comment>
<evidence type="ECO:0000256" key="7">
    <source>
        <dbReference type="ARBA" id="ARBA00047984"/>
    </source>
</evidence>
<dbReference type="InterPro" id="IPR014001">
    <property type="entry name" value="Helicase_ATP-bd"/>
</dbReference>
<dbReference type="InterPro" id="IPR001650">
    <property type="entry name" value="Helicase_C-like"/>
</dbReference>
<dbReference type="Pfam" id="PF07717">
    <property type="entry name" value="OB_NTP_bind"/>
    <property type="match status" value="1"/>
</dbReference>
<keyword evidence="11" id="KW-1185">Reference proteome</keyword>
<dbReference type="SMART" id="SM00490">
    <property type="entry name" value="HELICc"/>
    <property type="match status" value="1"/>
</dbReference>
<dbReference type="PANTHER" id="PTHR18934">
    <property type="entry name" value="ATP-DEPENDENT RNA HELICASE"/>
    <property type="match status" value="1"/>
</dbReference>
<dbReference type="GO" id="GO:0000390">
    <property type="term" value="P:spliceosomal complex disassembly"/>
    <property type="evidence" value="ECO:0007669"/>
    <property type="project" value="TreeGrafter"/>
</dbReference>
<dbReference type="InterPro" id="IPR011545">
    <property type="entry name" value="DEAD/DEAH_box_helicase_dom"/>
</dbReference>
<dbReference type="Proteomes" id="UP001210925">
    <property type="component" value="Unassembled WGS sequence"/>
</dbReference>
<dbReference type="SMART" id="SM00847">
    <property type="entry name" value="HA2"/>
    <property type="match status" value="1"/>
</dbReference>
<proteinExistence type="predicted"/>
<dbReference type="InterPro" id="IPR048333">
    <property type="entry name" value="HA2_WH"/>
</dbReference>
<dbReference type="GO" id="GO:0005524">
    <property type="term" value="F:ATP binding"/>
    <property type="evidence" value="ECO:0007669"/>
    <property type="project" value="UniProtKB-KW"/>
</dbReference>
<dbReference type="PANTHER" id="PTHR18934:SF85">
    <property type="entry name" value="ATP-DEPENDENT RNA HELICASE DHX8"/>
    <property type="match status" value="1"/>
</dbReference>
<evidence type="ECO:0000259" key="9">
    <source>
        <dbReference type="PROSITE" id="PS51194"/>
    </source>
</evidence>
<keyword evidence="6" id="KW-0067">ATP-binding</keyword>
<protein>
    <recommendedName>
        <fullName evidence="1">RNA helicase</fullName>
        <ecNumber evidence="1">3.6.4.13</ecNumber>
    </recommendedName>
</protein>
<dbReference type="GO" id="GO:0003724">
    <property type="term" value="F:RNA helicase activity"/>
    <property type="evidence" value="ECO:0007669"/>
    <property type="project" value="UniProtKB-EC"/>
</dbReference>
<dbReference type="AlphaFoldDB" id="A0AAD5UIS2"/>
<dbReference type="FunFam" id="3.40.50.300:FF:000615">
    <property type="entry name" value="pre-mRNA-splicing factor ATP-dependent RNA helicase DEAH7"/>
    <property type="match status" value="1"/>
</dbReference>
<keyword evidence="4" id="KW-0378">Hydrolase</keyword>
<dbReference type="Pfam" id="PF21010">
    <property type="entry name" value="HA2_C"/>
    <property type="match status" value="1"/>
</dbReference>
<feature type="domain" description="Helicase ATP-binding" evidence="8">
    <location>
        <begin position="22"/>
        <end position="183"/>
    </location>
</feature>
<dbReference type="GO" id="GO:0016787">
    <property type="term" value="F:hydrolase activity"/>
    <property type="evidence" value="ECO:0007669"/>
    <property type="project" value="UniProtKB-KW"/>
</dbReference>
<dbReference type="CDD" id="cd18791">
    <property type="entry name" value="SF2_C_RHA"/>
    <property type="match status" value="1"/>
</dbReference>
<dbReference type="Gene3D" id="1.20.120.1080">
    <property type="match status" value="1"/>
</dbReference>
<reference evidence="10" key="1">
    <citation type="submission" date="2020-05" db="EMBL/GenBank/DDBJ databases">
        <title>Phylogenomic resolution of chytrid fungi.</title>
        <authorList>
            <person name="Stajich J.E."/>
            <person name="Amses K."/>
            <person name="Simmons R."/>
            <person name="Seto K."/>
            <person name="Myers J."/>
            <person name="Bonds A."/>
            <person name="Quandt C.A."/>
            <person name="Barry K."/>
            <person name="Liu P."/>
            <person name="Grigoriev I."/>
            <person name="Longcore J.E."/>
            <person name="James T.Y."/>
        </authorList>
    </citation>
    <scope>NUCLEOTIDE SEQUENCE</scope>
    <source>
        <strain evidence="10">PLAUS21</strain>
    </source>
</reference>
<gene>
    <name evidence="10" type="primary">PRP22_2</name>
    <name evidence="10" type="ORF">HK103_002867</name>
</gene>
<evidence type="ECO:0000313" key="10">
    <source>
        <dbReference type="EMBL" id="KAJ3259220.1"/>
    </source>
</evidence>